<dbReference type="Gene3D" id="3.30.300.20">
    <property type="match status" value="1"/>
</dbReference>
<dbReference type="PANTHER" id="PTHR39624">
    <property type="entry name" value="PROTEIN INVOLVED IN RIMO-MEDIATED BETA-METHYLTHIOLATION OF RIBOSOMAL PROTEIN S12 YCAO"/>
    <property type="match status" value="1"/>
</dbReference>
<dbReference type="STRING" id="471852.Tcur_0395"/>
<dbReference type="eggNOG" id="COG1765">
    <property type="taxonomic scope" value="Bacteria"/>
</dbReference>
<sequence>MDEITVLHQEGDEFAILVRDHVIRVDQPYRSGGRDAGPTPVELFVASLAACAAHYGRRYLARHGLRSEGLEVTADYTMSMARPARIPRVRLQVRCPTDLPATHLEGLKRAMEGCTVHNTLHRPPAVRLEIEQPASKAA</sequence>
<dbReference type="HOGENOM" id="CLU_100275_3_1_11"/>
<dbReference type="PANTHER" id="PTHR39624:SF2">
    <property type="entry name" value="OSMC-LIKE PROTEIN"/>
    <property type="match status" value="1"/>
</dbReference>
<dbReference type="InterPro" id="IPR036102">
    <property type="entry name" value="OsmC/Ohrsf"/>
</dbReference>
<evidence type="ECO:0000313" key="2">
    <source>
        <dbReference type="Proteomes" id="UP000001918"/>
    </source>
</evidence>
<organism evidence="1 2">
    <name type="scientific">Thermomonospora curvata (strain ATCC 19995 / DSM 43183 / JCM 3096 / KCTC 9072 / NBRC 15933 / NCIMB 10081 / Henssen B9)</name>
    <dbReference type="NCBI Taxonomy" id="471852"/>
    <lineage>
        <taxon>Bacteria</taxon>
        <taxon>Bacillati</taxon>
        <taxon>Actinomycetota</taxon>
        <taxon>Actinomycetes</taxon>
        <taxon>Streptosporangiales</taxon>
        <taxon>Thermomonosporaceae</taxon>
        <taxon>Thermomonospora</taxon>
    </lineage>
</organism>
<dbReference type="RefSeq" id="WP_012850779.1">
    <property type="nucleotide sequence ID" value="NC_013510.1"/>
</dbReference>
<dbReference type="InterPro" id="IPR003718">
    <property type="entry name" value="OsmC/Ohr_fam"/>
</dbReference>
<accession>D1A2H5</accession>
<dbReference type="InterPro" id="IPR015946">
    <property type="entry name" value="KH_dom-like_a/b"/>
</dbReference>
<dbReference type="Proteomes" id="UP000001918">
    <property type="component" value="Chromosome"/>
</dbReference>
<dbReference type="SUPFAM" id="SSF82784">
    <property type="entry name" value="OsmC-like"/>
    <property type="match status" value="1"/>
</dbReference>
<dbReference type="KEGG" id="tcu:Tcur_0395"/>
<name>D1A2H5_THECD</name>
<proteinExistence type="predicted"/>
<keyword evidence="2" id="KW-1185">Reference proteome</keyword>
<dbReference type="EMBL" id="CP001738">
    <property type="protein sequence ID" value="ACY95995.1"/>
    <property type="molecule type" value="Genomic_DNA"/>
</dbReference>
<protein>
    <submittedName>
        <fullName evidence="1">OsmC family protein</fullName>
    </submittedName>
</protein>
<dbReference type="Pfam" id="PF02566">
    <property type="entry name" value="OsmC"/>
    <property type="match status" value="1"/>
</dbReference>
<gene>
    <name evidence="1" type="ordered locus">Tcur_0395</name>
</gene>
<reference evidence="1 2" key="1">
    <citation type="journal article" date="2011" name="Stand. Genomic Sci.">
        <title>Complete genome sequence of Thermomonospora curvata type strain (B9).</title>
        <authorList>
            <person name="Chertkov O."/>
            <person name="Sikorski J."/>
            <person name="Nolan M."/>
            <person name="Lapidus A."/>
            <person name="Lucas S."/>
            <person name="Del Rio T.G."/>
            <person name="Tice H."/>
            <person name="Cheng J.F."/>
            <person name="Goodwin L."/>
            <person name="Pitluck S."/>
            <person name="Liolios K."/>
            <person name="Ivanova N."/>
            <person name="Mavromatis K."/>
            <person name="Mikhailova N."/>
            <person name="Ovchinnikova G."/>
            <person name="Pati A."/>
            <person name="Chen A."/>
            <person name="Palaniappan K."/>
            <person name="Djao O.D."/>
            <person name="Land M."/>
            <person name="Hauser L."/>
            <person name="Chang Y.J."/>
            <person name="Jeffries C.D."/>
            <person name="Brettin T."/>
            <person name="Han C."/>
            <person name="Detter J.C."/>
            <person name="Rohde M."/>
            <person name="Goker M."/>
            <person name="Woyke T."/>
            <person name="Bristow J."/>
            <person name="Eisen J.A."/>
            <person name="Markowitz V."/>
            <person name="Hugenholtz P."/>
            <person name="Klenk H.P."/>
            <person name="Kyrpides N.C."/>
        </authorList>
    </citation>
    <scope>NUCLEOTIDE SEQUENCE [LARGE SCALE GENOMIC DNA]</scope>
    <source>
        <strain evidence="2">ATCC 19995 / DSM 43183 / JCM 3096 / KCTC 9072 / NBRC 15933 / NCIMB 10081 / Henssen B9</strain>
    </source>
</reference>
<dbReference type="AlphaFoldDB" id="D1A2H5"/>
<evidence type="ECO:0000313" key="1">
    <source>
        <dbReference type="EMBL" id="ACY95995.1"/>
    </source>
</evidence>